<proteinExistence type="predicted"/>
<accession>B7Q742</accession>
<gene>
    <name evidence="2" type="ORF">IscW_ISCW011764</name>
</gene>
<name>B7Q742_IXOSC</name>
<feature type="compositionally biased region" description="Polar residues" evidence="1">
    <location>
        <begin position="10"/>
        <end position="19"/>
    </location>
</feature>
<evidence type="ECO:0000313" key="4">
    <source>
        <dbReference type="Proteomes" id="UP000001555"/>
    </source>
</evidence>
<dbReference type="EMBL" id="ABJB010905858">
    <property type="status" value="NOT_ANNOTATED_CDS"/>
    <property type="molecule type" value="Genomic_DNA"/>
</dbReference>
<keyword evidence="4" id="KW-1185">Reference proteome</keyword>
<dbReference type="AlphaFoldDB" id="B7Q742"/>
<evidence type="ECO:0000313" key="2">
    <source>
        <dbReference type="EMBL" id="EEC14664.1"/>
    </source>
</evidence>
<protein>
    <submittedName>
        <fullName evidence="2 3">Uncharacterized protein</fullName>
    </submittedName>
</protein>
<sequence length="112" mass="11620">MGPEPAPSRKATQPCSAETTGHGGPQPARVPEARENPESLIIDFDPSLLLRFHHHLAQTHPPLSSEEASAASSSEATSSVPAASDSSQDADLLDSNSKRLVIVEGDGDVTPG</sequence>
<dbReference type="InParanoid" id="B7Q742"/>
<dbReference type="PaxDb" id="6945-B7Q742"/>
<evidence type="ECO:0000256" key="1">
    <source>
        <dbReference type="SAM" id="MobiDB-lite"/>
    </source>
</evidence>
<dbReference type="Proteomes" id="UP000001555">
    <property type="component" value="Unassembled WGS sequence"/>
</dbReference>
<dbReference type="HOGENOM" id="CLU_2148598_0_0_1"/>
<reference evidence="2 4" key="1">
    <citation type="submission" date="2008-03" db="EMBL/GenBank/DDBJ databases">
        <title>Annotation of Ixodes scapularis.</title>
        <authorList>
            <consortium name="Ixodes scapularis Genome Project Consortium"/>
            <person name="Caler E."/>
            <person name="Hannick L.I."/>
            <person name="Bidwell S."/>
            <person name="Joardar V."/>
            <person name="Thiagarajan M."/>
            <person name="Amedeo P."/>
            <person name="Galinsky K.J."/>
            <person name="Schobel S."/>
            <person name="Inman J."/>
            <person name="Hostetler J."/>
            <person name="Miller J."/>
            <person name="Hammond M."/>
            <person name="Megy K."/>
            <person name="Lawson D."/>
            <person name="Kodira C."/>
            <person name="Sutton G."/>
            <person name="Meyer J."/>
            <person name="Hill C.A."/>
            <person name="Birren B."/>
            <person name="Nene V."/>
            <person name="Collins F."/>
            <person name="Alarcon-Chaidez F."/>
            <person name="Wikel S."/>
            <person name="Strausberg R."/>
        </authorList>
    </citation>
    <scope>NUCLEOTIDE SEQUENCE [LARGE SCALE GENOMIC DNA]</scope>
    <source>
        <strain evidence="4">Wikel</strain>
        <strain evidence="2">Wikel colony</strain>
    </source>
</reference>
<dbReference type="VEuPathDB" id="VectorBase:ISCW011764"/>
<organism>
    <name type="scientific">Ixodes scapularis</name>
    <name type="common">Black-legged tick</name>
    <name type="synonym">Deer tick</name>
    <dbReference type="NCBI Taxonomy" id="6945"/>
    <lineage>
        <taxon>Eukaryota</taxon>
        <taxon>Metazoa</taxon>
        <taxon>Ecdysozoa</taxon>
        <taxon>Arthropoda</taxon>
        <taxon>Chelicerata</taxon>
        <taxon>Arachnida</taxon>
        <taxon>Acari</taxon>
        <taxon>Parasitiformes</taxon>
        <taxon>Ixodida</taxon>
        <taxon>Ixodoidea</taxon>
        <taxon>Ixodidae</taxon>
        <taxon>Ixodinae</taxon>
        <taxon>Ixodes</taxon>
    </lineage>
</organism>
<feature type="compositionally biased region" description="Low complexity" evidence="1">
    <location>
        <begin position="64"/>
        <end position="95"/>
    </location>
</feature>
<feature type="region of interest" description="Disordered" evidence="1">
    <location>
        <begin position="59"/>
        <end position="112"/>
    </location>
</feature>
<dbReference type="VEuPathDB" id="VectorBase:ISCI011764"/>
<evidence type="ECO:0000313" key="3">
    <source>
        <dbReference type="EnsemblMetazoa" id="ISCW011764-PA"/>
    </source>
</evidence>
<dbReference type="EMBL" id="DS872100">
    <property type="protein sequence ID" value="EEC14664.1"/>
    <property type="molecule type" value="Genomic_DNA"/>
</dbReference>
<reference evidence="3" key="2">
    <citation type="submission" date="2020-05" db="UniProtKB">
        <authorList>
            <consortium name="EnsemblMetazoa"/>
        </authorList>
    </citation>
    <scope>IDENTIFICATION</scope>
    <source>
        <strain evidence="3">wikel</strain>
    </source>
</reference>
<dbReference type="EnsemblMetazoa" id="ISCW011764-RA">
    <property type="protein sequence ID" value="ISCW011764-PA"/>
    <property type="gene ID" value="ISCW011764"/>
</dbReference>
<feature type="region of interest" description="Disordered" evidence="1">
    <location>
        <begin position="1"/>
        <end position="39"/>
    </location>
</feature>